<dbReference type="PROSITE" id="PS01186">
    <property type="entry name" value="EGF_2"/>
    <property type="match status" value="2"/>
</dbReference>
<keyword evidence="22 35" id="KW-0472">Membrane</keyword>
<keyword evidence="24" id="KW-1207">Sterol metabolism</keyword>
<dbReference type="SUPFAM" id="SSF57196">
    <property type="entry name" value="EGF/Laminin"/>
    <property type="match status" value="5"/>
</dbReference>
<dbReference type="GO" id="GO:0031419">
    <property type="term" value="F:cobalamin binding"/>
    <property type="evidence" value="ECO:0007669"/>
    <property type="project" value="UniProtKB-KW"/>
</dbReference>
<keyword evidence="5" id="KW-0217">Developmental protein</keyword>
<dbReference type="PROSITE" id="PS01180">
    <property type="entry name" value="CUB"/>
    <property type="match status" value="6"/>
</dbReference>
<dbReference type="GO" id="GO:0005509">
    <property type="term" value="F:calcium ion binding"/>
    <property type="evidence" value="ECO:0007669"/>
    <property type="project" value="InterPro"/>
</dbReference>
<evidence type="ECO:0000256" key="20">
    <source>
        <dbReference type="ARBA" id="ARBA00022989"/>
    </source>
</evidence>
<dbReference type="InterPro" id="IPR024731">
    <property type="entry name" value="NELL2-like_EGF"/>
</dbReference>
<dbReference type="GO" id="GO:0008203">
    <property type="term" value="P:cholesterol metabolic process"/>
    <property type="evidence" value="ECO:0007669"/>
    <property type="project" value="UniProtKB-KW"/>
</dbReference>
<evidence type="ECO:0000256" key="18">
    <source>
        <dbReference type="ARBA" id="ARBA00022927"/>
    </source>
</evidence>
<organism evidence="38 39">
    <name type="scientific">Laodelphax striatellus</name>
    <name type="common">Small brown planthopper</name>
    <name type="synonym">Delphax striatella</name>
    <dbReference type="NCBI Taxonomy" id="195883"/>
    <lineage>
        <taxon>Eukaryota</taxon>
        <taxon>Metazoa</taxon>
        <taxon>Ecdysozoa</taxon>
        <taxon>Arthropoda</taxon>
        <taxon>Hexapoda</taxon>
        <taxon>Insecta</taxon>
        <taxon>Pterygota</taxon>
        <taxon>Neoptera</taxon>
        <taxon>Paraneoptera</taxon>
        <taxon>Hemiptera</taxon>
        <taxon>Auchenorrhyncha</taxon>
        <taxon>Fulgoroidea</taxon>
        <taxon>Delphacidae</taxon>
        <taxon>Criomorphinae</taxon>
        <taxon>Laodelphax</taxon>
    </lineage>
</organism>
<evidence type="ECO:0000313" key="38">
    <source>
        <dbReference type="EMBL" id="RZF43930.1"/>
    </source>
</evidence>
<dbReference type="PROSITE" id="PS01187">
    <property type="entry name" value="EGF_CA"/>
    <property type="match status" value="2"/>
</dbReference>
<evidence type="ECO:0000256" key="24">
    <source>
        <dbReference type="ARBA" id="ARBA00023166"/>
    </source>
</evidence>
<dbReference type="OrthoDB" id="10009301at2759"/>
<dbReference type="InParanoid" id="A0A482XEF8"/>
<evidence type="ECO:0000256" key="21">
    <source>
        <dbReference type="ARBA" id="ARBA00023098"/>
    </source>
</evidence>
<keyword evidence="9" id="KW-0597">Phosphoprotein</keyword>
<evidence type="ECO:0000256" key="3">
    <source>
        <dbReference type="ARBA" id="ARBA00004479"/>
    </source>
</evidence>
<feature type="disulfide bond" evidence="34">
    <location>
        <begin position="193"/>
        <end position="202"/>
    </location>
</feature>
<dbReference type="FunFam" id="2.10.25.10:FF:000038">
    <property type="entry name" value="Fibrillin 2"/>
    <property type="match status" value="1"/>
</dbReference>
<evidence type="ECO:0000256" key="9">
    <source>
        <dbReference type="ARBA" id="ARBA00022553"/>
    </source>
</evidence>
<dbReference type="FunFam" id="2.10.25.10:FF:000095">
    <property type="entry name" value="Notch, isoform B"/>
    <property type="match status" value="1"/>
</dbReference>
<dbReference type="PROSITE" id="PS50026">
    <property type="entry name" value="EGF_3"/>
    <property type="match status" value="4"/>
</dbReference>
<comment type="function">
    <text evidence="31">Endocytic receptor which plays a role in lipoprotein, vitamin and iron metabolism by facilitating their uptake. Acts together with LRP2 to mediate endocytosis of high-density lipoproteins, GC, hemoglobin, ALB, TF and SCGB1A1. Acts together with AMN to mediate endocytosis of the CBLIF-cobalamin complex. Binds to ALB, MB, Kappa and lambda-light chains, TF, hemoglobin, GC, SCGB1A1, APOA1, high density lipoprotein, and the CBLIF-cobalamin complex. Ligand binding requires calcium. Serves as important transporter in several absorptive epithelia, including intestine, renal proximal tubules and embryonic yolk sac. May play an important role in the development of the peri-implantation embryo through internalization of APOA1 and cholesterol. Binds to LGALS3 at the maternal-fetal interface.</text>
</comment>
<dbReference type="Pfam" id="PF12947">
    <property type="entry name" value="EGF_3"/>
    <property type="match status" value="1"/>
</dbReference>
<keyword evidence="26" id="KW-0753">Steroid metabolism</keyword>
<keyword evidence="18" id="KW-0653">Protein transport</keyword>
<dbReference type="Pfam" id="PF00431">
    <property type="entry name" value="CUB"/>
    <property type="match status" value="6"/>
</dbReference>
<feature type="domain" description="EGF-like" evidence="37">
    <location>
        <begin position="205"/>
        <end position="246"/>
    </location>
</feature>
<evidence type="ECO:0000256" key="7">
    <source>
        <dbReference type="ARBA" id="ARBA00022536"/>
    </source>
</evidence>
<evidence type="ECO:0000256" key="16">
    <source>
        <dbReference type="ARBA" id="ARBA00022753"/>
    </source>
</evidence>
<evidence type="ECO:0000256" key="32">
    <source>
        <dbReference type="ARBA" id="ARBA00049703"/>
    </source>
</evidence>
<dbReference type="FunFam" id="2.60.120.290:FF:000005">
    <property type="entry name" value="Procollagen C-endopeptidase enhancer 1"/>
    <property type="match status" value="4"/>
</dbReference>
<evidence type="ECO:0000256" key="29">
    <source>
        <dbReference type="ARBA" id="ARBA00023765"/>
    </source>
</evidence>
<dbReference type="InterPro" id="IPR009030">
    <property type="entry name" value="Growth_fac_rcpt_cys_sf"/>
</dbReference>
<feature type="domain" description="EGF-like" evidence="37">
    <location>
        <begin position="477"/>
        <end position="526"/>
    </location>
</feature>
<dbReference type="Gene3D" id="2.10.25.10">
    <property type="entry name" value="Laminin"/>
    <property type="match status" value="7"/>
</dbReference>
<dbReference type="SMART" id="SM00181">
    <property type="entry name" value="EGF"/>
    <property type="match status" value="8"/>
</dbReference>
<dbReference type="SMART" id="SM00042">
    <property type="entry name" value="CUB"/>
    <property type="match status" value="5"/>
</dbReference>
<dbReference type="InterPro" id="IPR001881">
    <property type="entry name" value="EGF-like_Ca-bd_dom"/>
</dbReference>
<comment type="subunit">
    <text evidence="32">Interacts with AMN. Component of the cubam complex composed of one CUBN trimer and one AMN chain. The cubam complex can dimerize. Interacts with LRP2 in a dual-receptor complex in a calcium-dependent manner. Found in a complex with PID1/PCLI1, LRP1 and CUBNI. Interacts with LRP1 and PID1/PCLI1.</text>
</comment>
<evidence type="ECO:0000256" key="26">
    <source>
        <dbReference type="ARBA" id="ARBA00023221"/>
    </source>
</evidence>
<dbReference type="PROSITE" id="PS00010">
    <property type="entry name" value="ASX_HYDROXYL"/>
    <property type="match status" value="2"/>
</dbReference>
<feature type="domain" description="EGF-like" evidence="37">
    <location>
        <begin position="438"/>
        <end position="475"/>
    </location>
</feature>
<sequence>MCGSVRGRIEMERWLVLQKVTIILVIFVFNYSSALKDQARLETRNGHLYIIAADSKNITFVTSGSGAVNLNGENLVHLVAVAKKASAVVENIQSSLLVPFEERLNTLTETINGPNGLVQALAQLQNNKGNASESAIGGTSRNYYTKLLRVKIRRLEQNVRYLKRLLTTDECLSNPCQNGGTCTDMYGGYHCHCPEQWEGAQCTVDVNECARFGGTELGCQNGATCINRPGSYQCSCAQGYHGIHCANQDLKCTAANSRELCGHGTCIVPQGGAADPGFICICETGWEKDGYACSKDIDECRTYRGVCSQNPPVRCHNVPGSYYCEQCPPGYSGDGYFCSDIDECAINNGGCSLLPKVSCFNTQGSRTCGPCPPGYMGDGVTCTYAGGACHVNNGGCHPSARCLQLPGISNSFVQCTCPAGYTGSGLGADGCVFTGMAVYDACTPNPCKNGGSCQPTFANRFQCLCPLQFGGTTCETERDPCNPNPCRNGGTCLANKNYVPKSRFEFGTDNYHTCSCLAGFTGNNCQSEMQECGMGPTAVDSGEIRYPISASHTYEGNLHCEWTLYARNDTQVLNISFTKFDLEESTLCKSDYIQIYDGIAPYGQVVGRNRFCGKTAPAPFQSVHNRVTITFHSDKSVSGGGFAFNYTAVKPVCGWNKFVVSNGQLSSPGSPGHYPPNKDCFFVLNTRYTKRLQLNFFSLDIEDSPNCTKDYLRVWDEDDVQLEKYCGKNNIPNPIVSVSSTIKIEFHSDGEGSGSGFQIAYNVLPGTPGCGGTLTGAKGQIISPSKAQSADKPGGTYPENLHCEWLIQVPKGQRIRIYFTKFSLEGRGKCTHDKLQISDGGDSRAKLIGKWCGSQLPPVVETSGNLALVEFVTDNTVGEEGFRLVYEIICGGVFTELEGSFSSPMYPSNYMVDHACTYLIEQPPGKVIKLQFLDFDVFGLPTKGNDRCLGDYVRVFDGESSNATKIGEYCGEMRPGLITSTFNYLRIEFLSTKFRTARGFYANYSTIDVACGGILKSRTGIIQSPESANKQGKYPHNMYCVWIIVAPVGFIVQLSWSHFSLEPSMNRCPHDYVQVFDNSSYAMMEDDSFSNTKYCGRVLPPMMTSSDNMVTVIFRSDASVANEGFLANYIMKNASITCGGTYLSAYGVIKSPHHPHPYPGNRQCSWIIQTRNGQQIRLRVHHFQLDRNPHPQCLRDYLEIR</sequence>
<dbReference type="FunFam" id="2.10.25.10:FF:000379">
    <property type="entry name" value="Cubilin"/>
    <property type="match status" value="1"/>
</dbReference>
<dbReference type="InterPro" id="IPR000742">
    <property type="entry name" value="EGF"/>
</dbReference>
<evidence type="ECO:0000256" key="8">
    <source>
        <dbReference type="ARBA" id="ARBA00022548"/>
    </source>
</evidence>
<keyword evidence="14" id="KW-0732">Signal</keyword>
<keyword evidence="39" id="KW-1185">Reference proteome</keyword>
<keyword evidence="19" id="KW-0914">Notch signaling pathway</keyword>
<dbReference type="InterPro" id="IPR018097">
    <property type="entry name" value="EGF_Ca-bd_CS"/>
</dbReference>
<feature type="disulfide bond" evidence="34">
    <location>
        <begin position="516"/>
        <end position="525"/>
    </location>
</feature>
<dbReference type="Pfam" id="PF00008">
    <property type="entry name" value="EGF"/>
    <property type="match status" value="3"/>
</dbReference>
<dbReference type="InterPro" id="IPR000152">
    <property type="entry name" value="EGF-type_Asp/Asn_hydroxyl_site"/>
</dbReference>
<dbReference type="GO" id="GO:0005765">
    <property type="term" value="C:lysosomal membrane"/>
    <property type="evidence" value="ECO:0007669"/>
    <property type="project" value="UniProtKB-SubCell"/>
</dbReference>
<feature type="domain" description="CUB" evidence="36">
    <location>
        <begin position="1138"/>
        <end position="1201"/>
    </location>
</feature>
<keyword evidence="25" id="KW-0325">Glycoprotein</keyword>
<keyword evidence="20 35" id="KW-1133">Transmembrane helix</keyword>
<evidence type="ECO:0000256" key="1">
    <source>
        <dbReference type="ARBA" id="ARBA00004177"/>
    </source>
</evidence>
<evidence type="ECO:0000256" key="31">
    <source>
        <dbReference type="ARBA" id="ARBA00049611"/>
    </source>
</evidence>
<dbReference type="PANTHER" id="PTHR24251">
    <property type="entry name" value="OVOCHYMASE-RELATED"/>
    <property type="match status" value="1"/>
</dbReference>
<evidence type="ECO:0000256" key="25">
    <source>
        <dbReference type="ARBA" id="ARBA00023180"/>
    </source>
</evidence>
<keyword evidence="16" id="KW-0967">Endosome</keyword>
<comment type="subcellular location">
    <subcellularLocation>
        <location evidence="2">Cell membrane</location>
        <topology evidence="2">Peripheral membrane protein</topology>
    </subcellularLocation>
    <subcellularLocation>
        <location evidence="1">Endosome</location>
    </subcellularLocation>
    <subcellularLocation>
        <location evidence="29">Lysosome membrane</location>
        <topology evidence="29">Peripheral membrane protein</topology>
    </subcellularLocation>
    <subcellularLocation>
        <location evidence="3">Membrane</location>
        <topology evidence="3">Single-pass type I membrane protein</topology>
    </subcellularLocation>
</comment>
<keyword evidence="12 35" id="KW-0812">Transmembrane</keyword>
<dbReference type="FunFam" id="2.60.120.290:FF:000013">
    <property type="entry name" value="Membrane frizzled-related protein"/>
    <property type="match status" value="1"/>
</dbReference>
<dbReference type="EMBL" id="QKKF02011961">
    <property type="protein sequence ID" value="RZF43930.1"/>
    <property type="molecule type" value="Genomic_DNA"/>
</dbReference>
<evidence type="ECO:0000256" key="2">
    <source>
        <dbReference type="ARBA" id="ARBA00004202"/>
    </source>
</evidence>
<dbReference type="Pfam" id="PF07645">
    <property type="entry name" value="EGF_CA"/>
    <property type="match status" value="3"/>
</dbReference>
<keyword evidence="15" id="KW-0677">Repeat</keyword>
<dbReference type="GO" id="GO:0005768">
    <property type="term" value="C:endosome"/>
    <property type="evidence" value="ECO:0007669"/>
    <property type="project" value="UniProtKB-SubCell"/>
</dbReference>
<keyword evidence="27" id="KW-0458">Lysosome</keyword>
<dbReference type="GO" id="GO:0016324">
    <property type="term" value="C:apical plasma membrane"/>
    <property type="evidence" value="ECO:0007669"/>
    <property type="project" value="UniProtKB-ARBA"/>
</dbReference>
<evidence type="ECO:0000256" key="28">
    <source>
        <dbReference type="ARBA" id="ARBA00023285"/>
    </source>
</evidence>
<comment type="caution">
    <text evidence="38">The sequence shown here is derived from an EMBL/GenBank/DDBJ whole genome shotgun (WGS) entry which is preliminary data.</text>
</comment>
<evidence type="ECO:0000256" key="22">
    <source>
        <dbReference type="ARBA" id="ARBA00023136"/>
    </source>
</evidence>
<evidence type="ECO:0000256" key="10">
    <source>
        <dbReference type="ARBA" id="ARBA00022628"/>
    </source>
</evidence>
<keyword evidence="11" id="KW-0165">Cleavage on pair of basic residues</keyword>
<evidence type="ECO:0000256" key="11">
    <source>
        <dbReference type="ARBA" id="ARBA00022685"/>
    </source>
</evidence>
<keyword evidence="28" id="KW-0170">Cobalt</keyword>
<dbReference type="SMART" id="SM00179">
    <property type="entry name" value="EGF_CA"/>
    <property type="match status" value="6"/>
</dbReference>
<evidence type="ECO:0000259" key="36">
    <source>
        <dbReference type="PROSITE" id="PS01180"/>
    </source>
</evidence>
<feature type="domain" description="CUB" evidence="36">
    <location>
        <begin position="1011"/>
        <end position="1132"/>
    </location>
</feature>
<evidence type="ECO:0000256" key="5">
    <source>
        <dbReference type="ARBA" id="ARBA00022473"/>
    </source>
</evidence>
<dbReference type="FunFam" id="2.10.25.10:FF:000260">
    <property type="entry name" value="Notch receptor 4"/>
    <property type="match status" value="1"/>
</dbReference>
<dbReference type="InterPro" id="IPR000859">
    <property type="entry name" value="CUB_dom"/>
</dbReference>
<evidence type="ECO:0000256" key="35">
    <source>
        <dbReference type="SAM" id="Phobius"/>
    </source>
</evidence>
<evidence type="ECO:0000256" key="14">
    <source>
        <dbReference type="ARBA" id="ARBA00022729"/>
    </source>
</evidence>
<feature type="disulfide bond" evidence="34">
    <location>
        <begin position="465"/>
        <end position="474"/>
    </location>
</feature>
<evidence type="ECO:0000256" key="33">
    <source>
        <dbReference type="PROSITE-ProRule" id="PRU00059"/>
    </source>
</evidence>
<evidence type="ECO:0000256" key="17">
    <source>
        <dbReference type="ARBA" id="ARBA00022837"/>
    </source>
</evidence>
<dbReference type="AlphaFoldDB" id="A0A482XEF8"/>
<evidence type="ECO:0000313" key="39">
    <source>
        <dbReference type="Proteomes" id="UP000291343"/>
    </source>
</evidence>
<dbReference type="PRINTS" id="PR00010">
    <property type="entry name" value="EGFBLOOD"/>
</dbReference>
<comment type="caution">
    <text evidence="34">Lacks conserved residue(s) required for the propagation of feature annotation.</text>
</comment>
<dbReference type="CDD" id="cd00041">
    <property type="entry name" value="CUB"/>
    <property type="match status" value="6"/>
</dbReference>
<feature type="disulfide bond" evidence="33">
    <location>
        <begin position="653"/>
        <end position="680"/>
    </location>
</feature>
<feature type="transmembrane region" description="Helical" evidence="35">
    <location>
        <begin position="14"/>
        <end position="31"/>
    </location>
</feature>
<keyword evidence="4" id="KW-0813">Transport</keyword>
<evidence type="ECO:0000256" key="30">
    <source>
        <dbReference type="ARBA" id="ARBA00023878"/>
    </source>
</evidence>
<evidence type="ECO:0000256" key="34">
    <source>
        <dbReference type="PROSITE-ProRule" id="PRU00076"/>
    </source>
</evidence>
<protein>
    <recommendedName>
        <fullName evidence="30">Cubilin</fullName>
    </recommendedName>
</protein>
<accession>A0A482XEF8</accession>
<dbReference type="Proteomes" id="UP000291343">
    <property type="component" value="Unassembled WGS sequence"/>
</dbReference>
<evidence type="ECO:0000256" key="4">
    <source>
        <dbReference type="ARBA" id="ARBA00022448"/>
    </source>
</evidence>
<keyword evidence="23 34" id="KW-1015">Disulfide bond</keyword>
<dbReference type="InterPro" id="IPR035914">
    <property type="entry name" value="Sperma_CUB_dom_sf"/>
</dbReference>
<dbReference type="SMR" id="A0A482XEF8"/>
<gene>
    <name evidence="38" type="ORF">LSTR_LSTR015068</name>
</gene>
<evidence type="ECO:0000256" key="23">
    <source>
        <dbReference type="ARBA" id="ARBA00023157"/>
    </source>
</evidence>
<evidence type="ECO:0000256" key="19">
    <source>
        <dbReference type="ARBA" id="ARBA00022976"/>
    </source>
</evidence>
<proteinExistence type="predicted"/>
<evidence type="ECO:0000256" key="27">
    <source>
        <dbReference type="ARBA" id="ARBA00023228"/>
    </source>
</evidence>
<feature type="disulfide bond" evidence="34">
    <location>
        <begin position="236"/>
        <end position="245"/>
    </location>
</feature>
<dbReference type="GO" id="GO:0007219">
    <property type="term" value="P:Notch signaling pathway"/>
    <property type="evidence" value="ECO:0007669"/>
    <property type="project" value="UniProtKB-KW"/>
</dbReference>
<keyword evidence="21" id="KW-0443">Lipid metabolism</keyword>
<keyword evidence="6" id="KW-1003">Cell membrane</keyword>
<keyword evidence="13" id="KW-0479">Metal-binding</keyword>
<dbReference type="CDD" id="cd22201">
    <property type="entry name" value="cubilin_NTD"/>
    <property type="match status" value="1"/>
</dbReference>
<dbReference type="Gene3D" id="2.60.120.290">
    <property type="entry name" value="Spermadhesin, CUB domain"/>
    <property type="match status" value="6"/>
</dbReference>
<feature type="domain" description="CUB" evidence="36">
    <location>
        <begin position="890"/>
        <end position="1007"/>
    </location>
</feature>
<feature type="domain" description="EGF-like" evidence="37">
    <location>
        <begin position="167"/>
        <end position="203"/>
    </location>
</feature>
<keyword evidence="10" id="KW-0846">Cobalamin</keyword>
<evidence type="ECO:0000256" key="13">
    <source>
        <dbReference type="ARBA" id="ARBA00022723"/>
    </source>
</evidence>
<reference evidence="38 39" key="1">
    <citation type="journal article" date="2017" name="Gigascience">
        <title>Genome sequence of the small brown planthopper, Laodelphax striatellus.</title>
        <authorList>
            <person name="Zhu J."/>
            <person name="Jiang F."/>
            <person name="Wang X."/>
            <person name="Yang P."/>
            <person name="Bao Y."/>
            <person name="Zhao W."/>
            <person name="Wang W."/>
            <person name="Lu H."/>
            <person name="Wang Q."/>
            <person name="Cui N."/>
            <person name="Li J."/>
            <person name="Chen X."/>
            <person name="Luo L."/>
            <person name="Yu J."/>
            <person name="Kang L."/>
            <person name="Cui F."/>
        </authorList>
    </citation>
    <scope>NUCLEOTIDE SEQUENCE [LARGE SCALE GENOMIC DNA]</scope>
    <source>
        <strain evidence="38">Lst14</strain>
    </source>
</reference>
<feature type="domain" description="CUB" evidence="36">
    <location>
        <begin position="653"/>
        <end position="764"/>
    </location>
</feature>
<dbReference type="FunFam" id="2.10.25.10:FF:000143">
    <property type="entry name" value="Protein crumbs 1"/>
    <property type="match status" value="1"/>
</dbReference>
<dbReference type="STRING" id="195883.A0A482XEF8"/>
<dbReference type="SUPFAM" id="SSF49854">
    <property type="entry name" value="Spermadhesin, CUB domain"/>
    <property type="match status" value="6"/>
</dbReference>
<name>A0A482XEF8_LAOST</name>
<dbReference type="GO" id="GO:0015031">
    <property type="term" value="P:protein transport"/>
    <property type="evidence" value="ECO:0007669"/>
    <property type="project" value="UniProtKB-KW"/>
</dbReference>
<dbReference type="CDD" id="cd00054">
    <property type="entry name" value="EGF_CA"/>
    <property type="match status" value="5"/>
</dbReference>
<dbReference type="InterPro" id="IPR049883">
    <property type="entry name" value="NOTCH1_EGF-like"/>
</dbReference>
<evidence type="ECO:0000256" key="15">
    <source>
        <dbReference type="ARBA" id="ARBA00022737"/>
    </source>
</evidence>
<evidence type="ECO:0000256" key="6">
    <source>
        <dbReference type="ARBA" id="ARBA00022475"/>
    </source>
</evidence>
<dbReference type="SUPFAM" id="SSF57184">
    <property type="entry name" value="Growth factor receptor domain"/>
    <property type="match status" value="1"/>
</dbReference>
<feature type="domain" description="CUB" evidence="36">
    <location>
        <begin position="532"/>
        <end position="649"/>
    </location>
</feature>
<evidence type="ECO:0000256" key="12">
    <source>
        <dbReference type="ARBA" id="ARBA00022692"/>
    </source>
</evidence>
<keyword evidence="17" id="KW-0106">Calcium</keyword>
<keyword evidence="7 34" id="KW-0245">EGF-like domain</keyword>
<evidence type="ECO:0000259" key="37">
    <source>
        <dbReference type="PROSITE" id="PS50026"/>
    </source>
</evidence>
<feature type="domain" description="CUB" evidence="36">
    <location>
        <begin position="770"/>
        <end position="889"/>
    </location>
</feature>
<dbReference type="PROSITE" id="PS00022">
    <property type="entry name" value="EGF_1"/>
    <property type="match status" value="4"/>
</dbReference>
<keyword evidence="8" id="KW-0153">Cholesterol metabolism</keyword>